<feature type="domain" description="Thiosulphate:quinone oxidoreductase small subunit DoxA" evidence="2">
    <location>
        <begin position="30"/>
        <end position="157"/>
    </location>
</feature>
<protein>
    <submittedName>
        <fullName evidence="3">Quinol oxidase</fullName>
    </submittedName>
</protein>
<proteinExistence type="predicted"/>
<dbReference type="Pfam" id="PF07680">
    <property type="entry name" value="DoxA"/>
    <property type="match status" value="1"/>
</dbReference>
<evidence type="ECO:0000259" key="2">
    <source>
        <dbReference type="Pfam" id="PF07680"/>
    </source>
</evidence>
<name>A0A6A9QU97_SULME</name>
<dbReference type="InterPro" id="IPR011636">
    <property type="entry name" value="DoxA"/>
</dbReference>
<dbReference type="EMBL" id="WGGD01000005">
    <property type="protein sequence ID" value="MUN29393.1"/>
    <property type="molecule type" value="Genomic_DNA"/>
</dbReference>
<gene>
    <name evidence="3" type="ORF">GC250_08080</name>
</gene>
<keyword evidence="4" id="KW-1185">Reference proteome</keyword>
<dbReference type="AlphaFoldDB" id="A0A6A9QU97"/>
<keyword evidence="1" id="KW-0812">Transmembrane</keyword>
<keyword evidence="1" id="KW-0472">Membrane</keyword>
<evidence type="ECO:0000313" key="3">
    <source>
        <dbReference type="EMBL" id="MUN29393.1"/>
    </source>
</evidence>
<organism evidence="3 4">
    <name type="scientific">Sulfuracidifex metallicus DSM 6482 = JCM 9184</name>
    <dbReference type="NCBI Taxonomy" id="523847"/>
    <lineage>
        <taxon>Archaea</taxon>
        <taxon>Thermoproteota</taxon>
        <taxon>Thermoprotei</taxon>
        <taxon>Sulfolobales</taxon>
        <taxon>Sulfolobaceae</taxon>
        <taxon>Sulfuracidifex</taxon>
    </lineage>
</organism>
<dbReference type="Proteomes" id="UP000470772">
    <property type="component" value="Unassembled WGS sequence"/>
</dbReference>
<comment type="caution">
    <text evidence="3">The sequence shown here is derived from an EMBL/GenBank/DDBJ whole genome shotgun (WGS) entry which is preliminary data.</text>
</comment>
<keyword evidence="1" id="KW-1133">Transmembrane helix</keyword>
<feature type="transmembrane region" description="Helical" evidence="1">
    <location>
        <begin position="12"/>
        <end position="31"/>
    </location>
</feature>
<evidence type="ECO:0000313" key="4">
    <source>
        <dbReference type="Proteomes" id="UP000470772"/>
    </source>
</evidence>
<reference evidence="3 4" key="1">
    <citation type="submission" date="2019-10" db="EMBL/GenBank/DDBJ databases">
        <title>Sequencing and Assembly of Multiple Reported Metal-Biooxidizing Members of the Extremely Thermoacidophilic Archaeal Family Sulfolobaceae.</title>
        <authorList>
            <person name="Counts J.A."/>
            <person name="Kelly R.M."/>
        </authorList>
    </citation>
    <scope>NUCLEOTIDE SEQUENCE [LARGE SCALE GENOMIC DNA]</scope>
    <source>
        <strain evidence="3 4">DSM 6482</strain>
    </source>
</reference>
<sequence length="171" mass="18466">MVIKMKAFEAGAILFTIIVVVAILAIGQIAYGNVYGPLFNDSKKPKIEFCAPVDAFNKDGHTYISLNITDVNGPDAYPASITEIIIENSTMKLTLNTTGIASSVVNLTKAQYDLDKAVGYNDYSGLYLCLGTDAVFLLKLPVMLSPGHYTIYLLTPALPMKEAAKSTFTIS</sequence>
<evidence type="ECO:0000256" key="1">
    <source>
        <dbReference type="SAM" id="Phobius"/>
    </source>
</evidence>
<accession>A0A6A9QU97</accession>